<dbReference type="GO" id="GO:0016491">
    <property type="term" value="F:oxidoreductase activity"/>
    <property type="evidence" value="ECO:0007669"/>
    <property type="project" value="InterPro"/>
</dbReference>
<keyword evidence="1" id="KW-0676">Redox-active center</keyword>
<gene>
    <name evidence="3" type="ORF">E6K74_12740</name>
</gene>
<dbReference type="Pfam" id="PF00578">
    <property type="entry name" value="AhpC-TSA"/>
    <property type="match status" value="1"/>
</dbReference>
<proteinExistence type="predicted"/>
<dbReference type="PANTHER" id="PTHR43110:SF1">
    <property type="entry name" value="THIOL PEROXIDASE"/>
    <property type="match status" value="1"/>
</dbReference>
<feature type="domain" description="Alkyl hydroperoxide reductase subunit C/ Thiol specific antioxidant" evidence="2">
    <location>
        <begin position="5"/>
        <end position="80"/>
    </location>
</feature>
<comment type="caution">
    <text evidence="3">The sequence shown here is derived from an EMBL/GenBank/DDBJ whole genome shotgun (WGS) entry which is preliminary data.</text>
</comment>
<dbReference type="InterPro" id="IPR000866">
    <property type="entry name" value="AhpC/TSA"/>
</dbReference>
<dbReference type="PANTHER" id="PTHR43110">
    <property type="entry name" value="THIOL PEROXIDASE"/>
    <property type="match status" value="1"/>
</dbReference>
<evidence type="ECO:0000256" key="1">
    <source>
        <dbReference type="ARBA" id="ARBA00023284"/>
    </source>
</evidence>
<organism evidence="3 4">
    <name type="scientific">Eiseniibacteriota bacterium</name>
    <dbReference type="NCBI Taxonomy" id="2212470"/>
    <lineage>
        <taxon>Bacteria</taxon>
        <taxon>Candidatus Eiseniibacteriota</taxon>
    </lineage>
</organism>
<sequence length="108" mass="12166">MSARKANYKSFEALGVQVLGVSANTTFSQQTFAESLKLPYPLLSDFPDRKAIRAYGILNERTMTAIRTFFLIDRQGVIRKKWVIDNPTTTVVYSDILLPDIRAIVGKP</sequence>
<evidence type="ECO:0000313" key="3">
    <source>
        <dbReference type="EMBL" id="TMQ52065.1"/>
    </source>
</evidence>
<dbReference type="SUPFAM" id="SSF52833">
    <property type="entry name" value="Thioredoxin-like"/>
    <property type="match status" value="1"/>
</dbReference>
<protein>
    <submittedName>
        <fullName evidence="3">Peroxiredoxin family protein</fullName>
    </submittedName>
</protein>
<name>A0A538SL13_UNCEI</name>
<evidence type="ECO:0000313" key="4">
    <source>
        <dbReference type="Proteomes" id="UP000319829"/>
    </source>
</evidence>
<dbReference type="EMBL" id="VBOU01000118">
    <property type="protein sequence ID" value="TMQ52065.1"/>
    <property type="molecule type" value="Genomic_DNA"/>
</dbReference>
<dbReference type="GO" id="GO:0016209">
    <property type="term" value="F:antioxidant activity"/>
    <property type="evidence" value="ECO:0007669"/>
    <property type="project" value="InterPro"/>
</dbReference>
<dbReference type="InterPro" id="IPR036249">
    <property type="entry name" value="Thioredoxin-like_sf"/>
</dbReference>
<reference evidence="3 4" key="1">
    <citation type="journal article" date="2019" name="Nat. Microbiol.">
        <title>Mediterranean grassland soil C-N compound turnover is dependent on rainfall and depth, and is mediated by genomically divergent microorganisms.</title>
        <authorList>
            <person name="Diamond S."/>
            <person name="Andeer P.F."/>
            <person name="Li Z."/>
            <person name="Crits-Christoph A."/>
            <person name="Burstein D."/>
            <person name="Anantharaman K."/>
            <person name="Lane K.R."/>
            <person name="Thomas B.C."/>
            <person name="Pan C."/>
            <person name="Northen T.R."/>
            <person name="Banfield J.F."/>
        </authorList>
    </citation>
    <scope>NUCLEOTIDE SEQUENCE [LARGE SCALE GENOMIC DNA]</scope>
    <source>
        <strain evidence="3">WS_4</strain>
    </source>
</reference>
<dbReference type="InterPro" id="IPR050455">
    <property type="entry name" value="Tpx_Peroxidase_subfamily"/>
</dbReference>
<dbReference type="AlphaFoldDB" id="A0A538SL13"/>
<accession>A0A538SL13</accession>
<dbReference type="Gene3D" id="3.40.30.10">
    <property type="entry name" value="Glutaredoxin"/>
    <property type="match status" value="1"/>
</dbReference>
<dbReference type="Proteomes" id="UP000319829">
    <property type="component" value="Unassembled WGS sequence"/>
</dbReference>
<evidence type="ECO:0000259" key="2">
    <source>
        <dbReference type="Pfam" id="PF00578"/>
    </source>
</evidence>